<dbReference type="Pfam" id="PF00043">
    <property type="entry name" value="GST_C"/>
    <property type="match status" value="1"/>
</dbReference>
<dbReference type="Gene3D" id="1.20.1050.10">
    <property type="match status" value="1"/>
</dbReference>
<dbReference type="EMBL" id="LS398110">
    <property type="protein sequence ID" value="SPP92826.1"/>
    <property type="molecule type" value="Genomic_DNA"/>
</dbReference>
<dbReference type="InterPro" id="IPR004045">
    <property type="entry name" value="Glutathione_S-Trfase_N"/>
</dbReference>
<reference evidence="2 3" key="1">
    <citation type="submission" date="2018-03" db="EMBL/GenBank/DDBJ databases">
        <authorList>
            <person name="Gully D."/>
        </authorList>
    </citation>
    <scope>NUCLEOTIDE SEQUENCE [LARGE SCALE GENOMIC DNA]</scope>
    <source>
        <strain evidence="2">ORS3257</strain>
    </source>
</reference>
<dbReference type="SUPFAM" id="SSF52833">
    <property type="entry name" value="Thioredoxin-like"/>
    <property type="match status" value="1"/>
</dbReference>
<dbReference type="InterPro" id="IPR004046">
    <property type="entry name" value="GST_C"/>
</dbReference>
<dbReference type="PANTHER" id="PTHR44051:SF8">
    <property type="entry name" value="GLUTATHIONE S-TRANSFERASE GSTA"/>
    <property type="match status" value="1"/>
</dbReference>
<dbReference type="InterPro" id="IPR036249">
    <property type="entry name" value="Thioredoxin-like_sf"/>
</dbReference>
<evidence type="ECO:0000313" key="2">
    <source>
        <dbReference type="EMBL" id="SPP92826.1"/>
    </source>
</evidence>
<dbReference type="SFLD" id="SFLDS00019">
    <property type="entry name" value="Glutathione_Transferase_(cytos"/>
    <property type="match status" value="1"/>
</dbReference>
<dbReference type="RefSeq" id="WP_174221555.1">
    <property type="nucleotide sequence ID" value="NZ_LS398110.1"/>
</dbReference>
<dbReference type="CDD" id="cd03046">
    <property type="entry name" value="GST_N_GTT1_like"/>
    <property type="match status" value="1"/>
</dbReference>
<accession>A0A2U3PUM7</accession>
<name>A0A2U3PUM7_9BRAD</name>
<dbReference type="AlphaFoldDB" id="A0A2U3PUM7"/>
<dbReference type="Pfam" id="PF13409">
    <property type="entry name" value="GST_N_2"/>
    <property type="match status" value="1"/>
</dbReference>
<evidence type="ECO:0000259" key="1">
    <source>
        <dbReference type="PROSITE" id="PS50404"/>
    </source>
</evidence>
<dbReference type="InterPro" id="IPR040079">
    <property type="entry name" value="Glutathione_S-Trfase"/>
</dbReference>
<proteinExistence type="predicted"/>
<feature type="domain" description="GST N-terminal" evidence="1">
    <location>
        <begin position="2"/>
        <end position="83"/>
    </location>
</feature>
<dbReference type="InterPro" id="IPR036282">
    <property type="entry name" value="Glutathione-S-Trfase_C_sf"/>
</dbReference>
<dbReference type="SUPFAM" id="SSF47616">
    <property type="entry name" value="GST C-terminal domain-like"/>
    <property type="match status" value="1"/>
</dbReference>
<dbReference type="PROSITE" id="PS50404">
    <property type="entry name" value="GST_NTER"/>
    <property type="match status" value="1"/>
</dbReference>
<evidence type="ECO:0000313" key="3">
    <source>
        <dbReference type="Proteomes" id="UP000246085"/>
    </source>
</evidence>
<dbReference type="Proteomes" id="UP000246085">
    <property type="component" value="Chromosome BRAD3257"/>
</dbReference>
<dbReference type="Gene3D" id="3.40.30.10">
    <property type="entry name" value="Glutaredoxin"/>
    <property type="match status" value="1"/>
</dbReference>
<protein>
    <recommendedName>
        <fullName evidence="1">GST N-terminal domain-containing protein</fullName>
    </recommendedName>
</protein>
<dbReference type="SFLD" id="SFLDG00358">
    <property type="entry name" value="Main_(cytGST)"/>
    <property type="match status" value="1"/>
</dbReference>
<dbReference type="PANTHER" id="PTHR44051">
    <property type="entry name" value="GLUTATHIONE S-TRANSFERASE-RELATED"/>
    <property type="match status" value="1"/>
</dbReference>
<organism evidence="2 3">
    <name type="scientific">Bradyrhizobium vignae</name>
    <dbReference type="NCBI Taxonomy" id="1549949"/>
    <lineage>
        <taxon>Bacteria</taxon>
        <taxon>Pseudomonadati</taxon>
        <taxon>Pseudomonadota</taxon>
        <taxon>Alphaproteobacteria</taxon>
        <taxon>Hyphomicrobiales</taxon>
        <taxon>Nitrobacteraceae</taxon>
        <taxon>Bradyrhizobium</taxon>
    </lineage>
</organism>
<dbReference type="KEGG" id="bvz:BRAD3257_1707"/>
<sequence>MNSDLILWGVGTGRTIRAHWALRELGLDYVCKPIMARSGETTTPEYTSLNPRQKIPLLQDGAFTIGESAAIAAYLAHKYRGGSSSLVPEDDIQYARWLEWCFFITTELDATSLYVMRRHSTGVGLAHIYGEAPMAVAKAREYFLAQLKHAQVTLSDERKYLLGEQFTTADILLTTCLVWAIEYMLKVPEIFLPYLERTTSRPAYRAARDANGQPPLGTGFRVVEGTPQAKASGQGSV</sequence>
<gene>
    <name evidence="2" type="ORF">BRAD3257_1707</name>
</gene>